<protein>
    <submittedName>
        <fullName evidence="1">Pseudaminic acid biosynthesis-associated methylase</fullName>
    </submittedName>
</protein>
<reference evidence="1 2" key="1">
    <citation type="submission" date="2022-03" db="EMBL/GenBank/DDBJ databases">
        <title>Hymenobactersp. isolated from the air.</title>
        <authorList>
            <person name="Won M."/>
            <person name="Kwon S.-W."/>
        </authorList>
    </citation>
    <scope>NUCLEOTIDE SEQUENCE [LARGE SCALE GENOMIC DNA]</scope>
    <source>
        <strain evidence="1 2">KACC 21982</strain>
    </source>
</reference>
<dbReference type="Proteomes" id="UP000831113">
    <property type="component" value="Chromosome"/>
</dbReference>
<keyword evidence="1" id="KW-0808">Transferase</keyword>
<keyword evidence="2" id="KW-1185">Reference proteome</keyword>
<dbReference type="Gene3D" id="3.40.50.150">
    <property type="entry name" value="Vaccinia Virus protein VP39"/>
    <property type="match status" value="1"/>
</dbReference>
<dbReference type="SUPFAM" id="SSF53335">
    <property type="entry name" value="S-adenosyl-L-methionine-dependent methyltransferases"/>
    <property type="match status" value="1"/>
</dbReference>
<proteinExistence type="predicted"/>
<dbReference type="NCBIfam" id="TIGR03587">
    <property type="entry name" value="Pse_Me-ase"/>
    <property type="match status" value="1"/>
</dbReference>
<evidence type="ECO:0000313" key="1">
    <source>
        <dbReference type="EMBL" id="UOG76753.1"/>
    </source>
</evidence>
<organism evidence="1 2">
    <name type="scientific">Hymenobacter tibetensis</name>
    <dbReference type="NCBI Taxonomy" id="497967"/>
    <lineage>
        <taxon>Bacteria</taxon>
        <taxon>Pseudomonadati</taxon>
        <taxon>Bacteroidota</taxon>
        <taxon>Cytophagia</taxon>
        <taxon>Cytophagales</taxon>
        <taxon>Hymenobacteraceae</taxon>
        <taxon>Hymenobacter</taxon>
    </lineage>
</organism>
<evidence type="ECO:0000313" key="2">
    <source>
        <dbReference type="Proteomes" id="UP000831113"/>
    </source>
</evidence>
<keyword evidence="1" id="KW-0489">Methyltransferase</keyword>
<dbReference type="GO" id="GO:0008168">
    <property type="term" value="F:methyltransferase activity"/>
    <property type="evidence" value="ECO:0007669"/>
    <property type="project" value="UniProtKB-KW"/>
</dbReference>
<dbReference type="EMBL" id="CP094669">
    <property type="protein sequence ID" value="UOG76753.1"/>
    <property type="molecule type" value="Genomic_DNA"/>
</dbReference>
<accession>A0ABY4D2X6</accession>
<dbReference type="InterPro" id="IPR029063">
    <property type="entry name" value="SAM-dependent_MTases_sf"/>
</dbReference>
<dbReference type="GO" id="GO:0032259">
    <property type="term" value="P:methylation"/>
    <property type="evidence" value="ECO:0007669"/>
    <property type="project" value="UniProtKB-KW"/>
</dbReference>
<sequence length="212" mass="24609">MTFKTEQEKFWAGDFGNDYIGRNKSEEYLASNLNFFSKCFSQIEKPSSLIEFGANIGMNLKAIKLLFPSINLFGIEINQQAATELTSVIGENNVYNGSILDYETKSKFNVSLIKGVLIHINPDILPEVYEKLYQSSSKYILICEYYNPSPVTITYRGHNDRLFKRDFAGEMLDKYTDLKLVDYGFCYKRDQAFPQDDITWFLLEKQQSQFTY</sequence>
<dbReference type="RefSeq" id="WP_243801922.1">
    <property type="nucleotide sequence ID" value="NZ_CP094669.1"/>
</dbReference>
<gene>
    <name evidence="1" type="ORF">MTX78_09160</name>
</gene>
<dbReference type="InterPro" id="IPR020027">
    <property type="entry name" value="Pseudamin_synth-assoc_MeTrfase"/>
</dbReference>
<name>A0ABY4D2X6_9BACT</name>